<dbReference type="AlphaFoldDB" id="A0AAD4STJ3"/>
<evidence type="ECO:0000313" key="2">
    <source>
        <dbReference type="EMBL" id="KAI3922924.1"/>
    </source>
</evidence>
<accession>A0AAD4STJ3</accession>
<feature type="compositionally biased region" description="Basic residues" evidence="1">
    <location>
        <begin position="265"/>
        <end position="278"/>
    </location>
</feature>
<reference evidence="2" key="1">
    <citation type="submission" date="2022-04" db="EMBL/GenBank/DDBJ databases">
        <title>A functionally conserved STORR gene fusion in Papaver species that diverged 16.8 million years ago.</title>
        <authorList>
            <person name="Catania T."/>
        </authorList>
    </citation>
    <scope>NUCLEOTIDE SEQUENCE</scope>
    <source>
        <strain evidence="2">S-188037</strain>
    </source>
</reference>
<proteinExistence type="predicted"/>
<protein>
    <submittedName>
        <fullName evidence="2">Uncharacterized protein</fullName>
    </submittedName>
</protein>
<gene>
    <name evidence="2" type="ORF">MKW98_007055</name>
</gene>
<evidence type="ECO:0000256" key="1">
    <source>
        <dbReference type="SAM" id="MobiDB-lite"/>
    </source>
</evidence>
<evidence type="ECO:0000313" key="3">
    <source>
        <dbReference type="Proteomes" id="UP001202328"/>
    </source>
</evidence>
<feature type="compositionally biased region" description="Basic and acidic residues" evidence="1">
    <location>
        <begin position="253"/>
        <end position="264"/>
    </location>
</feature>
<feature type="compositionally biased region" description="Polar residues" evidence="1">
    <location>
        <begin position="216"/>
        <end position="230"/>
    </location>
</feature>
<comment type="caution">
    <text evidence="2">The sequence shown here is derived from an EMBL/GenBank/DDBJ whole genome shotgun (WGS) entry which is preliminary data.</text>
</comment>
<dbReference type="EMBL" id="JAJJMB010008592">
    <property type="protein sequence ID" value="KAI3922924.1"/>
    <property type="molecule type" value="Genomic_DNA"/>
</dbReference>
<name>A0AAD4STJ3_9MAGN</name>
<feature type="compositionally biased region" description="Low complexity" evidence="1">
    <location>
        <begin position="193"/>
        <end position="215"/>
    </location>
</feature>
<feature type="compositionally biased region" description="Low complexity" evidence="1">
    <location>
        <begin position="231"/>
        <end position="245"/>
    </location>
</feature>
<keyword evidence="3" id="KW-1185">Reference proteome</keyword>
<sequence>MDSENKLLETMRDIKRIFQLYQDQNSSNSPTLDEDRLVFKRVINNLMEHAIQTQVKTYEEQYFKSPPKKCPNCGKMKKAGRQVVIAMDAARRFAYFGKHPQQPSSVQLVDGSGTNNGHSGIQQKSVAIVPKFQLGQETVDALERQSKKMRLSREYLPQRKKKVGPSRQRYNNSFNDVILAPTLMQFDQGVVSTFSDSSSCSESRSRSRSISPARSATSLTGSISPSRYQRTSSWESTYSTYSTGSIAPNTSYNEREPRSRGRKLDHPRRCRSISRSRSSRSTSRSRSPNEVYSNRRSRDSNVHPSNHSADKGDDHHHPGRHNTGVSSPKEDETVHAHHRSIANPVNNGTLHRKSNDQMVRKNKRRTQVRNEPKQHGHLRKLFGGVLGHFRGSNKSKPSTVDKRRLERALTCKRNVVVKVSQVQGVQK</sequence>
<dbReference type="Proteomes" id="UP001202328">
    <property type="component" value="Unassembled WGS sequence"/>
</dbReference>
<organism evidence="2 3">
    <name type="scientific">Papaver atlanticum</name>
    <dbReference type="NCBI Taxonomy" id="357466"/>
    <lineage>
        <taxon>Eukaryota</taxon>
        <taxon>Viridiplantae</taxon>
        <taxon>Streptophyta</taxon>
        <taxon>Embryophyta</taxon>
        <taxon>Tracheophyta</taxon>
        <taxon>Spermatophyta</taxon>
        <taxon>Magnoliopsida</taxon>
        <taxon>Ranunculales</taxon>
        <taxon>Papaveraceae</taxon>
        <taxon>Papaveroideae</taxon>
        <taxon>Papaver</taxon>
    </lineage>
</organism>
<feature type="region of interest" description="Disordered" evidence="1">
    <location>
        <begin position="193"/>
        <end position="352"/>
    </location>
</feature>
<feature type="region of interest" description="Disordered" evidence="1">
    <location>
        <begin position="150"/>
        <end position="169"/>
    </location>
</feature>